<evidence type="ECO:0000256" key="1">
    <source>
        <dbReference type="ARBA" id="ARBA00022553"/>
    </source>
</evidence>
<organism evidence="4 5">
    <name type="scientific">Rosistilla ulvae</name>
    <dbReference type="NCBI Taxonomy" id="1930277"/>
    <lineage>
        <taxon>Bacteria</taxon>
        <taxon>Pseudomonadati</taxon>
        <taxon>Planctomycetota</taxon>
        <taxon>Planctomycetia</taxon>
        <taxon>Pirellulales</taxon>
        <taxon>Pirellulaceae</taxon>
        <taxon>Rosistilla</taxon>
    </lineage>
</organism>
<evidence type="ECO:0000259" key="3">
    <source>
        <dbReference type="PROSITE" id="PS50110"/>
    </source>
</evidence>
<dbReference type="KEGG" id="ruv:EC9_24130"/>
<dbReference type="GO" id="GO:0000160">
    <property type="term" value="P:phosphorelay signal transduction system"/>
    <property type="evidence" value="ECO:0007669"/>
    <property type="project" value="InterPro"/>
</dbReference>
<evidence type="ECO:0000256" key="2">
    <source>
        <dbReference type="PROSITE-ProRule" id="PRU00169"/>
    </source>
</evidence>
<dbReference type="InterPro" id="IPR001789">
    <property type="entry name" value="Sig_transdc_resp-reg_receiver"/>
</dbReference>
<feature type="domain" description="Response regulatory" evidence="3">
    <location>
        <begin position="68"/>
        <end position="183"/>
    </location>
</feature>
<evidence type="ECO:0000313" key="4">
    <source>
        <dbReference type="EMBL" id="QDS88225.1"/>
    </source>
</evidence>
<sequence>MKVFTTGQVAKICKVAPRTVSKWFDSGRLKGYRIPGSQDRRIPREYLIKFLKEHGMPLGDLEDEAMAKCLIVAQDQVLIENLKRELPPEKSFKVAVAASGFEAGIQAESFSPDCIIVDFSIGKVEAVQICQNLRRNMEFAEVILIALLPDDGQPMSFDRSAINETFKKPFDARLLAERLQTLVGTKKELV</sequence>
<dbReference type="PROSITE" id="PS50110">
    <property type="entry name" value="RESPONSE_REGULATORY"/>
    <property type="match status" value="1"/>
</dbReference>
<name>A0A517M037_9BACT</name>
<feature type="modified residue" description="4-aspartylphosphate" evidence="2">
    <location>
        <position position="118"/>
    </location>
</feature>
<dbReference type="PANTHER" id="PTHR44591:SF3">
    <property type="entry name" value="RESPONSE REGULATORY DOMAIN-CONTAINING PROTEIN"/>
    <property type="match status" value="1"/>
</dbReference>
<dbReference type="SUPFAM" id="SSF52172">
    <property type="entry name" value="CheY-like"/>
    <property type="match status" value="1"/>
</dbReference>
<dbReference type="OrthoDB" id="261949at2"/>
<dbReference type="InterPro" id="IPR041657">
    <property type="entry name" value="HTH_17"/>
</dbReference>
<gene>
    <name evidence="4" type="ORF">EC9_24130</name>
</gene>
<dbReference type="InterPro" id="IPR011006">
    <property type="entry name" value="CheY-like_superfamily"/>
</dbReference>
<dbReference type="Pfam" id="PF12728">
    <property type="entry name" value="HTH_17"/>
    <property type="match status" value="1"/>
</dbReference>
<dbReference type="InterPro" id="IPR009061">
    <property type="entry name" value="DNA-bd_dom_put_sf"/>
</dbReference>
<dbReference type="EMBL" id="CP036261">
    <property type="protein sequence ID" value="QDS88225.1"/>
    <property type="molecule type" value="Genomic_DNA"/>
</dbReference>
<dbReference type="RefSeq" id="WP_145120627.1">
    <property type="nucleotide sequence ID" value="NZ_CP036261.1"/>
</dbReference>
<dbReference type="Pfam" id="PF00072">
    <property type="entry name" value="Response_reg"/>
    <property type="match status" value="1"/>
</dbReference>
<dbReference type="SUPFAM" id="SSF46955">
    <property type="entry name" value="Putative DNA-binding domain"/>
    <property type="match status" value="1"/>
</dbReference>
<dbReference type="Gene3D" id="3.40.50.2300">
    <property type="match status" value="1"/>
</dbReference>
<dbReference type="InterPro" id="IPR050595">
    <property type="entry name" value="Bact_response_regulator"/>
</dbReference>
<keyword evidence="5" id="KW-1185">Reference proteome</keyword>
<keyword evidence="1 2" id="KW-0597">Phosphoprotein</keyword>
<dbReference type="Proteomes" id="UP000319557">
    <property type="component" value="Chromosome"/>
</dbReference>
<reference evidence="4 5" key="1">
    <citation type="submission" date="2019-02" db="EMBL/GenBank/DDBJ databases">
        <title>Deep-cultivation of Planctomycetes and their phenomic and genomic characterization uncovers novel biology.</title>
        <authorList>
            <person name="Wiegand S."/>
            <person name="Jogler M."/>
            <person name="Boedeker C."/>
            <person name="Pinto D."/>
            <person name="Vollmers J."/>
            <person name="Rivas-Marin E."/>
            <person name="Kohn T."/>
            <person name="Peeters S.H."/>
            <person name="Heuer A."/>
            <person name="Rast P."/>
            <person name="Oberbeckmann S."/>
            <person name="Bunk B."/>
            <person name="Jeske O."/>
            <person name="Meyerdierks A."/>
            <person name="Storesund J.E."/>
            <person name="Kallscheuer N."/>
            <person name="Luecker S."/>
            <person name="Lage O.M."/>
            <person name="Pohl T."/>
            <person name="Merkel B.J."/>
            <person name="Hornburger P."/>
            <person name="Mueller R.-W."/>
            <person name="Bruemmer F."/>
            <person name="Labrenz M."/>
            <person name="Spormann A.M."/>
            <person name="Op den Camp H."/>
            <person name="Overmann J."/>
            <person name="Amann R."/>
            <person name="Jetten M.S.M."/>
            <person name="Mascher T."/>
            <person name="Medema M.H."/>
            <person name="Devos D.P."/>
            <person name="Kaster A.-K."/>
            <person name="Ovreas L."/>
            <person name="Rohde M."/>
            <person name="Galperin M.Y."/>
            <person name="Jogler C."/>
        </authorList>
    </citation>
    <scope>NUCLEOTIDE SEQUENCE [LARGE SCALE GENOMIC DNA]</scope>
    <source>
        <strain evidence="4 5">EC9</strain>
    </source>
</reference>
<dbReference type="PANTHER" id="PTHR44591">
    <property type="entry name" value="STRESS RESPONSE REGULATOR PROTEIN 1"/>
    <property type="match status" value="1"/>
</dbReference>
<proteinExistence type="predicted"/>
<dbReference type="AlphaFoldDB" id="A0A517M037"/>
<evidence type="ECO:0000313" key="5">
    <source>
        <dbReference type="Proteomes" id="UP000319557"/>
    </source>
</evidence>
<protein>
    <submittedName>
        <fullName evidence="4">Response regulator PleD</fullName>
    </submittedName>
</protein>
<accession>A0A517M037</accession>